<dbReference type="Gene3D" id="1.10.238.10">
    <property type="entry name" value="EF-hand"/>
    <property type="match status" value="2"/>
</dbReference>
<organism evidence="4 5">
    <name type="scientific">Arenibacter palladensis</name>
    <dbReference type="NCBI Taxonomy" id="237373"/>
    <lineage>
        <taxon>Bacteria</taxon>
        <taxon>Pseudomonadati</taxon>
        <taxon>Bacteroidota</taxon>
        <taxon>Flavobacteriia</taxon>
        <taxon>Flavobacteriales</taxon>
        <taxon>Flavobacteriaceae</taxon>
        <taxon>Arenibacter</taxon>
    </lineage>
</organism>
<evidence type="ECO:0000313" key="5">
    <source>
        <dbReference type="Proteomes" id="UP000184406"/>
    </source>
</evidence>
<dbReference type="AlphaFoldDB" id="A0A1M5D134"/>
<feature type="compositionally biased region" description="Basic and acidic residues" evidence="1">
    <location>
        <begin position="78"/>
        <end position="88"/>
    </location>
</feature>
<feature type="region of interest" description="Disordered" evidence="1">
    <location>
        <begin position="25"/>
        <end position="96"/>
    </location>
</feature>
<feature type="chain" id="PRO_5012951432" evidence="2">
    <location>
        <begin position="26"/>
        <end position="96"/>
    </location>
</feature>
<evidence type="ECO:0000259" key="3">
    <source>
        <dbReference type="PROSITE" id="PS50222"/>
    </source>
</evidence>
<dbReference type="RefSeq" id="WP_072863210.1">
    <property type="nucleotide sequence ID" value="NZ_FQUX01000005.1"/>
</dbReference>
<dbReference type="Proteomes" id="UP000184406">
    <property type="component" value="Unassembled WGS sequence"/>
</dbReference>
<name>A0A1M5D134_9FLAO</name>
<dbReference type="InterPro" id="IPR002048">
    <property type="entry name" value="EF_hand_dom"/>
</dbReference>
<dbReference type="GO" id="GO:0005509">
    <property type="term" value="F:calcium ion binding"/>
    <property type="evidence" value="ECO:0007669"/>
    <property type="project" value="InterPro"/>
</dbReference>
<feature type="compositionally biased region" description="Basic and acidic residues" evidence="1">
    <location>
        <begin position="42"/>
        <end position="71"/>
    </location>
</feature>
<evidence type="ECO:0000313" key="4">
    <source>
        <dbReference type="EMBL" id="SHF60512.1"/>
    </source>
</evidence>
<proteinExistence type="predicted"/>
<reference evidence="5" key="1">
    <citation type="submission" date="2016-11" db="EMBL/GenBank/DDBJ databases">
        <authorList>
            <person name="Varghese N."/>
            <person name="Submissions S."/>
        </authorList>
    </citation>
    <scope>NUCLEOTIDE SEQUENCE [LARGE SCALE GENOMIC DNA]</scope>
    <source>
        <strain evidence="5">DSM 17539</strain>
    </source>
</reference>
<gene>
    <name evidence="4" type="ORF">SAMN03080594_105277</name>
</gene>
<dbReference type="EMBL" id="FQUX01000005">
    <property type="protein sequence ID" value="SHF60512.1"/>
    <property type="molecule type" value="Genomic_DNA"/>
</dbReference>
<protein>
    <submittedName>
        <fullName evidence="4">EF hand</fullName>
    </submittedName>
</protein>
<feature type="domain" description="EF-hand" evidence="3">
    <location>
        <begin position="59"/>
        <end position="94"/>
    </location>
</feature>
<evidence type="ECO:0000256" key="2">
    <source>
        <dbReference type="SAM" id="SignalP"/>
    </source>
</evidence>
<dbReference type="SUPFAM" id="SSF47473">
    <property type="entry name" value="EF-hand"/>
    <property type="match status" value="1"/>
</dbReference>
<evidence type="ECO:0000256" key="1">
    <source>
        <dbReference type="SAM" id="MobiDB-lite"/>
    </source>
</evidence>
<dbReference type="InterPro" id="IPR018247">
    <property type="entry name" value="EF_Hand_1_Ca_BS"/>
</dbReference>
<feature type="signal peptide" evidence="2">
    <location>
        <begin position="1"/>
        <end position="25"/>
    </location>
</feature>
<dbReference type="Pfam" id="PF13202">
    <property type="entry name" value="EF-hand_5"/>
    <property type="match status" value="1"/>
</dbReference>
<dbReference type="PROSITE" id="PS50222">
    <property type="entry name" value="EF_HAND_2"/>
    <property type="match status" value="1"/>
</dbReference>
<keyword evidence="5" id="KW-1185">Reference proteome</keyword>
<sequence>MKKMIVKSAVLTAMVTLFFSANLSAQQSQGGKGQKEPPSVDEIFKEMDKDEDGKLSKEELKGPIKDDFDKIDTDEDGYISKEELEKAPKPKGRKRE</sequence>
<accession>A0A1M5D134</accession>
<dbReference type="PROSITE" id="PS00018">
    <property type="entry name" value="EF_HAND_1"/>
    <property type="match status" value="1"/>
</dbReference>
<keyword evidence="2" id="KW-0732">Signal</keyword>
<dbReference type="Pfam" id="PF00036">
    <property type="entry name" value="EF-hand_1"/>
    <property type="match status" value="1"/>
</dbReference>
<dbReference type="SMART" id="SM00054">
    <property type="entry name" value="EFh"/>
    <property type="match status" value="2"/>
</dbReference>
<dbReference type="InterPro" id="IPR011992">
    <property type="entry name" value="EF-hand-dom_pair"/>
</dbReference>